<keyword evidence="7" id="KW-1185">Reference proteome</keyword>
<comment type="similarity">
    <text evidence="1 4">Belongs to the eukaryotic ribosomal protein P1/P2 family.</text>
</comment>
<dbReference type="FunFam" id="1.10.10.1410:FF:000002">
    <property type="entry name" value="60S acidic ribosomal protein P2"/>
    <property type="match status" value="1"/>
</dbReference>
<feature type="region of interest" description="Disordered" evidence="5">
    <location>
        <begin position="61"/>
        <end position="106"/>
    </location>
</feature>
<dbReference type="InterPro" id="IPR022295">
    <property type="entry name" value="Ribosomal_P1_arc"/>
</dbReference>
<protein>
    <recommendedName>
        <fullName evidence="4">Large ribosomal subunit protein P1</fullName>
    </recommendedName>
</protein>
<keyword evidence="3 4" id="KW-0687">Ribonucleoprotein</keyword>
<evidence type="ECO:0000313" key="6">
    <source>
        <dbReference type="EMBL" id="WYY00896.1"/>
    </source>
</evidence>
<feature type="compositionally biased region" description="Basic and acidic residues" evidence="5">
    <location>
        <begin position="72"/>
        <end position="92"/>
    </location>
</feature>
<sequence>MEYVYGALLLHAAGKEIDEEKLGKVLKEAGVKTDEARLKSLVTSLKDVKIDEVLKNAAATVAAPAQAAPADASKKHEGKKEEKKKEEEKPEATEEDAMAGLSSLFG</sequence>
<evidence type="ECO:0000313" key="7">
    <source>
        <dbReference type="Proteomes" id="UP001451606"/>
    </source>
</evidence>
<dbReference type="AlphaFoldDB" id="A0AAX4NHJ3"/>
<dbReference type="Pfam" id="PF00428">
    <property type="entry name" value="Ribosomal_60s"/>
    <property type="match status" value="1"/>
</dbReference>
<dbReference type="CDD" id="cd05832">
    <property type="entry name" value="Ribosomal_L12p"/>
    <property type="match status" value="1"/>
</dbReference>
<evidence type="ECO:0000256" key="3">
    <source>
        <dbReference type="ARBA" id="ARBA00023274"/>
    </source>
</evidence>
<dbReference type="GO" id="GO:1990904">
    <property type="term" value="C:ribonucleoprotein complex"/>
    <property type="evidence" value="ECO:0007669"/>
    <property type="project" value="UniProtKB-KW"/>
</dbReference>
<dbReference type="GO" id="GO:0005840">
    <property type="term" value="C:ribosome"/>
    <property type="evidence" value="ECO:0007669"/>
    <property type="project" value="UniProtKB-KW"/>
</dbReference>
<accession>A0AAX4NHJ3</accession>
<comment type="subunit">
    <text evidence="4">Part of the 50S ribosomal subunit. Homodimer, it forms part of the ribosomal stalk which helps the ribosome interact with GTP-bound translation factors. Forms a heptameric L10(L12)2(L12)2(L12)2 complex, where L10 forms an elongated spine to which the L12 dimers bind in a sequential fashion.</text>
</comment>
<organism evidence="6 7">
    <name type="scientific">Oxyplasma meridianum</name>
    <dbReference type="NCBI Taxonomy" id="3073602"/>
    <lineage>
        <taxon>Archaea</taxon>
        <taxon>Methanobacteriati</taxon>
        <taxon>Thermoplasmatota</taxon>
        <taxon>Thermoplasmata</taxon>
        <taxon>Thermoplasmatales</taxon>
        <taxon>Thermoplasmataceae</taxon>
        <taxon>Oxyplasma</taxon>
    </lineage>
</organism>
<dbReference type="EMBL" id="CP133772">
    <property type="protein sequence ID" value="WYY00896.1"/>
    <property type="molecule type" value="Genomic_DNA"/>
</dbReference>
<evidence type="ECO:0000256" key="5">
    <source>
        <dbReference type="SAM" id="MobiDB-lite"/>
    </source>
</evidence>
<dbReference type="Gene3D" id="1.10.10.1410">
    <property type="match status" value="1"/>
</dbReference>
<evidence type="ECO:0000256" key="4">
    <source>
        <dbReference type="HAMAP-Rule" id="MF_01478"/>
    </source>
</evidence>
<evidence type="ECO:0000256" key="2">
    <source>
        <dbReference type="ARBA" id="ARBA00022980"/>
    </source>
</evidence>
<dbReference type="KEGG" id="omr:OXIME_001482"/>
<dbReference type="GO" id="GO:0003735">
    <property type="term" value="F:structural constituent of ribosome"/>
    <property type="evidence" value="ECO:0007669"/>
    <property type="project" value="InterPro"/>
</dbReference>
<feature type="compositionally biased region" description="Low complexity" evidence="5">
    <location>
        <begin position="61"/>
        <end position="71"/>
    </location>
</feature>
<keyword evidence="2 4" id="KW-0689">Ribosomal protein</keyword>
<evidence type="ECO:0000256" key="1">
    <source>
        <dbReference type="ARBA" id="ARBA00005436"/>
    </source>
</evidence>
<dbReference type="NCBIfam" id="TIGR03685">
    <property type="entry name" value="ribo_P1_arch"/>
    <property type="match status" value="1"/>
</dbReference>
<reference evidence="6 7" key="1">
    <citation type="submission" date="2023-09" db="EMBL/GenBank/DDBJ databases">
        <authorList>
            <person name="Golyshina O.V."/>
            <person name="Lunev E.A."/>
            <person name="Bargiela R."/>
            <person name="Gaines M.C."/>
            <person name="Daum B."/>
            <person name="Bale N.J."/>
            <person name="Koenen M."/>
            <person name="Sinninghe Damst J.S."/>
            <person name="Yakimov M."/>
            <person name="Golyshin P.N."/>
        </authorList>
    </citation>
    <scope>NUCLEOTIDE SEQUENCE [LARGE SCALE GENOMIC DNA]</scope>
    <source>
        <strain evidence="6 7">M1</strain>
    </source>
</reference>
<name>A0AAX4NHJ3_9ARCH</name>
<gene>
    <name evidence="6" type="primary">rpl12p</name>
    <name evidence="4" type="synonym">rpl12</name>
    <name evidence="6" type="ORF">OXIME_001482</name>
</gene>
<proteinExistence type="inferred from homology"/>
<dbReference type="GO" id="GO:0006414">
    <property type="term" value="P:translational elongation"/>
    <property type="evidence" value="ECO:0007669"/>
    <property type="project" value="InterPro"/>
</dbReference>
<dbReference type="HAMAP" id="MF_01478">
    <property type="entry name" value="Ribosomal_L12_arch"/>
    <property type="match status" value="1"/>
</dbReference>
<dbReference type="InterPro" id="IPR027534">
    <property type="entry name" value="Ribosomal_P1/P2"/>
</dbReference>
<dbReference type="Proteomes" id="UP001451606">
    <property type="component" value="Chromosome"/>
</dbReference>
<dbReference type="RefSeq" id="WP_393971222.1">
    <property type="nucleotide sequence ID" value="NZ_CP133772.1"/>
</dbReference>
<dbReference type="GeneID" id="95968220"/>
<comment type="function">
    <text evidence="4">Forms part of the ribosomal stalk, playing a central role in the interaction of the ribosome with GTP-bound translation factors.</text>
</comment>
<dbReference type="InterPro" id="IPR038716">
    <property type="entry name" value="P1/P2_N_sf"/>
</dbReference>